<comment type="caution">
    <text evidence="2">The sequence shown here is derived from an EMBL/GenBank/DDBJ whole genome shotgun (WGS) entry which is preliminary data.</text>
</comment>
<organism evidence="2 3">
    <name type="scientific">Morella rubra</name>
    <name type="common">Chinese bayberry</name>
    <dbReference type="NCBI Taxonomy" id="262757"/>
    <lineage>
        <taxon>Eukaryota</taxon>
        <taxon>Viridiplantae</taxon>
        <taxon>Streptophyta</taxon>
        <taxon>Embryophyta</taxon>
        <taxon>Tracheophyta</taxon>
        <taxon>Spermatophyta</taxon>
        <taxon>Magnoliopsida</taxon>
        <taxon>eudicotyledons</taxon>
        <taxon>Gunneridae</taxon>
        <taxon>Pentapetalae</taxon>
        <taxon>rosids</taxon>
        <taxon>fabids</taxon>
        <taxon>Fagales</taxon>
        <taxon>Myricaceae</taxon>
        <taxon>Morella</taxon>
    </lineage>
</organism>
<dbReference type="EMBL" id="RXIC02000026">
    <property type="protein sequence ID" value="KAB1204551.1"/>
    <property type="molecule type" value="Genomic_DNA"/>
</dbReference>
<comment type="similarity">
    <text evidence="1">Belongs to the plant acyltransferase family.</text>
</comment>
<dbReference type="Gene3D" id="3.30.559.10">
    <property type="entry name" value="Chloramphenicol acetyltransferase-like domain"/>
    <property type="match status" value="2"/>
</dbReference>
<dbReference type="InterPro" id="IPR050317">
    <property type="entry name" value="Plant_Fungal_Acyltransferase"/>
</dbReference>
<evidence type="ECO:0000313" key="2">
    <source>
        <dbReference type="EMBL" id="KAB1204551.1"/>
    </source>
</evidence>
<proteinExistence type="inferred from homology"/>
<evidence type="ECO:0000313" key="3">
    <source>
        <dbReference type="Proteomes" id="UP000516437"/>
    </source>
</evidence>
<dbReference type="PANTHER" id="PTHR31642">
    <property type="entry name" value="TRICHOTHECENE 3-O-ACETYLTRANSFERASE"/>
    <property type="match status" value="1"/>
</dbReference>
<protein>
    <submittedName>
        <fullName evidence="2">Protein ECERIFERUM 26</fullName>
    </submittedName>
</protein>
<dbReference type="OrthoDB" id="671439at2759"/>
<keyword evidence="3" id="KW-1185">Reference proteome</keyword>
<name>A0A6A1UW86_9ROSI</name>
<dbReference type="InterPro" id="IPR023213">
    <property type="entry name" value="CAT-like_dom_sf"/>
</dbReference>
<dbReference type="GO" id="GO:0016747">
    <property type="term" value="F:acyltransferase activity, transferring groups other than amino-acyl groups"/>
    <property type="evidence" value="ECO:0007669"/>
    <property type="project" value="TreeGrafter"/>
</dbReference>
<sequence>MAEITYICKRTVVSTKPIQPGTYCPFSVLDRQMEKKQIRIVCYYEWPKGKTEAGEITERLRESLSEVLTYFPKVTGRLMRNDKGHWKIKCNDAGVRMVEARAKGSVDDWLQSVDRDKELMLVYWEEMFSKSYFWSTFYVQVSICKEFEEGGLAIGLSCFHLLADPTCAALFIKAWADTALGRKMLSPPFFHPLPPRRPGNKIPSHEPYTALIDHYKLSIENSAPFTDAKHTTITLAFSDHTVQACMRMAQLPPGPNNPDLSPFEALAGLFWVCVSKVKGLGNGLVNMSICLDSRKVLGLDKGFFGNCTVYNKVHSAGTDEHRLPEAARAIGEVVAKMDCEGIMDLLEWLERNDSESPTVTNTCDLICANLEVGSANSTEFLEGLKPIRVSCHVEPVFGIGQVLICQAPSNEGPLGRVVMVTLPEDEVLKLCEDELILQLSPTILMGVKKNHA</sequence>
<dbReference type="Pfam" id="PF02458">
    <property type="entry name" value="Transferase"/>
    <property type="match status" value="1"/>
</dbReference>
<evidence type="ECO:0000256" key="1">
    <source>
        <dbReference type="ARBA" id="ARBA00009861"/>
    </source>
</evidence>
<dbReference type="AlphaFoldDB" id="A0A6A1UW86"/>
<dbReference type="Proteomes" id="UP000516437">
    <property type="component" value="Chromosome 8"/>
</dbReference>
<dbReference type="PANTHER" id="PTHR31642:SF26">
    <property type="entry name" value="HXXXD-TYPE ACYL-TRANSFERASE FAMILY PROTEIN"/>
    <property type="match status" value="1"/>
</dbReference>
<reference evidence="2 3" key="1">
    <citation type="journal article" date="2019" name="Plant Biotechnol. J.">
        <title>The red bayberry genome and genetic basis of sex determination.</title>
        <authorList>
            <person name="Jia H.M."/>
            <person name="Jia H.J."/>
            <person name="Cai Q.L."/>
            <person name="Wang Y."/>
            <person name="Zhao H.B."/>
            <person name="Yang W.F."/>
            <person name="Wang G.Y."/>
            <person name="Li Y.H."/>
            <person name="Zhan D.L."/>
            <person name="Shen Y.T."/>
            <person name="Niu Q.F."/>
            <person name="Chang L."/>
            <person name="Qiu J."/>
            <person name="Zhao L."/>
            <person name="Xie H.B."/>
            <person name="Fu W.Y."/>
            <person name="Jin J."/>
            <person name="Li X.W."/>
            <person name="Jiao Y."/>
            <person name="Zhou C.C."/>
            <person name="Tu T."/>
            <person name="Chai C.Y."/>
            <person name="Gao J.L."/>
            <person name="Fan L.J."/>
            <person name="van de Weg E."/>
            <person name="Wang J.Y."/>
            <person name="Gao Z.S."/>
        </authorList>
    </citation>
    <scope>NUCLEOTIDE SEQUENCE [LARGE SCALE GENOMIC DNA]</scope>
    <source>
        <tissue evidence="2">Leaves</tissue>
    </source>
</reference>
<gene>
    <name evidence="2" type="ORF">CJ030_MR8G021797</name>
</gene>
<accession>A0A6A1UW86</accession>